<evidence type="ECO:0000313" key="8">
    <source>
        <dbReference type="EMBL" id="BCG46514.1"/>
    </source>
</evidence>
<protein>
    <recommendedName>
        <fullName evidence="2">histidine kinase</fullName>
        <ecNumber evidence="2">2.7.13.3</ecNumber>
    </recommendedName>
</protein>
<evidence type="ECO:0000256" key="3">
    <source>
        <dbReference type="ARBA" id="ARBA00022553"/>
    </source>
</evidence>
<dbReference type="Pfam" id="PF02518">
    <property type="entry name" value="HATPase_c"/>
    <property type="match status" value="1"/>
</dbReference>
<dbReference type="Pfam" id="PF00512">
    <property type="entry name" value="HisKA"/>
    <property type="match status" value="1"/>
</dbReference>
<keyword evidence="3" id="KW-0597">Phosphoprotein</keyword>
<keyword evidence="5" id="KW-0418">Kinase</keyword>
<dbReference type="Pfam" id="PF11845">
    <property type="entry name" value="Tll0287-like"/>
    <property type="match status" value="1"/>
</dbReference>
<dbReference type="RefSeq" id="WP_185244707.1">
    <property type="nucleotide sequence ID" value="NZ_AP023213.1"/>
</dbReference>
<dbReference type="InterPro" id="IPR003594">
    <property type="entry name" value="HATPase_dom"/>
</dbReference>
<dbReference type="EMBL" id="AP023213">
    <property type="protein sequence ID" value="BCG46514.1"/>
    <property type="molecule type" value="Genomic_DNA"/>
</dbReference>
<dbReference type="EC" id="2.7.13.3" evidence="2"/>
<keyword evidence="6" id="KW-1133">Transmembrane helix</keyword>
<dbReference type="GO" id="GO:0000155">
    <property type="term" value="F:phosphorelay sensor kinase activity"/>
    <property type="evidence" value="ECO:0007669"/>
    <property type="project" value="InterPro"/>
</dbReference>
<organism evidence="8 9">
    <name type="scientific">Citrifermentans bremense</name>
    <dbReference type="NCBI Taxonomy" id="60035"/>
    <lineage>
        <taxon>Bacteria</taxon>
        <taxon>Pseudomonadati</taxon>
        <taxon>Thermodesulfobacteriota</taxon>
        <taxon>Desulfuromonadia</taxon>
        <taxon>Geobacterales</taxon>
        <taxon>Geobacteraceae</taxon>
        <taxon>Citrifermentans</taxon>
    </lineage>
</organism>
<dbReference type="Gene3D" id="1.10.287.130">
    <property type="match status" value="1"/>
</dbReference>
<dbReference type="PANTHER" id="PTHR42878">
    <property type="entry name" value="TWO-COMPONENT HISTIDINE KINASE"/>
    <property type="match status" value="1"/>
</dbReference>
<dbReference type="PRINTS" id="PR00344">
    <property type="entry name" value="BCTRLSENSOR"/>
</dbReference>
<comment type="catalytic activity">
    <reaction evidence="1">
        <text>ATP + protein L-histidine = ADP + protein N-phospho-L-histidine.</text>
        <dbReference type="EC" id="2.7.13.3"/>
    </reaction>
</comment>
<keyword evidence="6" id="KW-0472">Membrane</keyword>
<dbReference type="InterPro" id="IPR036890">
    <property type="entry name" value="HATPase_C_sf"/>
</dbReference>
<dbReference type="Gene3D" id="3.30.565.10">
    <property type="entry name" value="Histidine kinase-like ATPase, C-terminal domain"/>
    <property type="match status" value="1"/>
</dbReference>
<keyword evidence="4" id="KW-0808">Transferase</keyword>
<dbReference type="SMART" id="SM00387">
    <property type="entry name" value="HATPase_c"/>
    <property type="match status" value="1"/>
</dbReference>
<evidence type="ECO:0000256" key="6">
    <source>
        <dbReference type="SAM" id="Phobius"/>
    </source>
</evidence>
<evidence type="ECO:0000259" key="7">
    <source>
        <dbReference type="PROSITE" id="PS50109"/>
    </source>
</evidence>
<evidence type="ECO:0000256" key="5">
    <source>
        <dbReference type="ARBA" id="ARBA00022777"/>
    </source>
</evidence>
<dbReference type="SUPFAM" id="SSF55874">
    <property type="entry name" value="ATPase domain of HSP90 chaperone/DNA topoisomerase II/histidine kinase"/>
    <property type="match status" value="1"/>
</dbReference>
<feature type="transmembrane region" description="Helical" evidence="6">
    <location>
        <begin position="220"/>
        <end position="241"/>
    </location>
</feature>
<dbReference type="SMART" id="SM00388">
    <property type="entry name" value="HisKA"/>
    <property type="match status" value="1"/>
</dbReference>
<dbReference type="SUPFAM" id="SSF47384">
    <property type="entry name" value="Homodimeric domain of signal transducing histidine kinase"/>
    <property type="match status" value="1"/>
</dbReference>
<evidence type="ECO:0000256" key="2">
    <source>
        <dbReference type="ARBA" id="ARBA00012438"/>
    </source>
</evidence>
<dbReference type="CDD" id="cd00082">
    <property type="entry name" value="HisKA"/>
    <property type="match status" value="1"/>
</dbReference>
<dbReference type="PANTHER" id="PTHR42878:SF15">
    <property type="entry name" value="BACTERIOPHYTOCHROME"/>
    <property type="match status" value="1"/>
</dbReference>
<dbReference type="GO" id="GO:0030295">
    <property type="term" value="F:protein kinase activator activity"/>
    <property type="evidence" value="ECO:0007669"/>
    <property type="project" value="TreeGrafter"/>
</dbReference>
<dbReference type="GO" id="GO:0000156">
    <property type="term" value="F:phosphorelay response regulator activity"/>
    <property type="evidence" value="ECO:0007669"/>
    <property type="project" value="TreeGrafter"/>
</dbReference>
<dbReference type="KEGG" id="gbn:GEOBRER4_12640"/>
<evidence type="ECO:0000256" key="1">
    <source>
        <dbReference type="ARBA" id="ARBA00000085"/>
    </source>
</evidence>
<dbReference type="InterPro" id="IPR050351">
    <property type="entry name" value="BphY/WalK/GraS-like"/>
</dbReference>
<reference evidence="8 9" key="1">
    <citation type="submission" date="2020-06" db="EMBL/GenBank/DDBJ databases">
        <title>Interaction of electrochemicaly active bacteria, Geobacter bremensis R4 on different carbon anode.</title>
        <authorList>
            <person name="Meng L."/>
            <person name="Yoshida N."/>
        </authorList>
    </citation>
    <scope>NUCLEOTIDE SEQUENCE [LARGE SCALE GENOMIC DNA]</scope>
    <source>
        <strain evidence="8 9">R4</strain>
    </source>
</reference>
<dbReference type="FunFam" id="3.30.565.10:FF:000006">
    <property type="entry name" value="Sensor histidine kinase WalK"/>
    <property type="match status" value="1"/>
</dbReference>
<evidence type="ECO:0000256" key="4">
    <source>
        <dbReference type="ARBA" id="ARBA00022679"/>
    </source>
</evidence>
<dbReference type="InterPro" id="IPR003661">
    <property type="entry name" value="HisK_dim/P_dom"/>
</dbReference>
<dbReference type="PROSITE" id="PS50109">
    <property type="entry name" value="HIS_KIN"/>
    <property type="match status" value="1"/>
</dbReference>
<sequence>MQRRENEAEITPPRSLRYYEWGLAAGWTLVIAILLMINLRHERSQAIETARTQARSNYQRDVIYRHWNATFGAVYAPVSHRVQPNKYLARFPERDIVATDGRKFTWINPAYMTRLALELASEKYGVKGHITSLRPIRPENLPDPWERVALASFASGAREADTVEEIGGASYLRLMKPLITEKECLKCHGDQGYRIGDIRGGLSVAVPMEPLRAIARQNSLLNAASFSILWLLGLGGIYLGGGSLRRAMAERDEAERSTRALNRDLLIRTEELESANRELDAFCSTVSHDLRSPLTVIDGFCNLIKESPEVSTEDAKGYAGVMLSSTQKMGRLIATLLDFSRIVRNEVKTASVDLTALSREIEAELRLAEVQRKAVFTIAEGLVVQGDCDLLRVVMQNLLGNAWKYTRTRPVAEIEVGRREIGGECQIFVRDNGIGFDNALTGGIFEAFQRLPNAEEFAGTGIGLATVKRIIARHGGRVGCEGETGKGATFFFTLKTGSS</sequence>
<keyword evidence="6" id="KW-0812">Transmembrane</keyword>
<dbReference type="InterPro" id="IPR021796">
    <property type="entry name" value="Tll0287-like_dom"/>
</dbReference>
<dbReference type="InterPro" id="IPR004358">
    <property type="entry name" value="Sig_transdc_His_kin-like_C"/>
</dbReference>
<dbReference type="InterPro" id="IPR036097">
    <property type="entry name" value="HisK_dim/P_sf"/>
</dbReference>
<feature type="transmembrane region" description="Helical" evidence="6">
    <location>
        <begin position="21"/>
        <end position="39"/>
    </location>
</feature>
<dbReference type="GO" id="GO:0007234">
    <property type="term" value="P:osmosensory signaling via phosphorelay pathway"/>
    <property type="evidence" value="ECO:0007669"/>
    <property type="project" value="TreeGrafter"/>
</dbReference>
<keyword evidence="9" id="KW-1185">Reference proteome</keyword>
<accession>A0A6S6M4A8</accession>
<dbReference type="AlphaFoldDB" id="A0A6S6M4A8"/>
<proteinExistence type="predicted"/>
<dbReference type="InterPro" id="IPR005467">
    <property type="entry name" value="His_kinase_dom"/>
</dbReference>
<name>A0A6S6M4A8_9BACT</name>
<feature type="domain" description="Histidine kinase" evidence="7">
    <location>
        <begin position="285"/>
        <end position="498"/>
    </location>
</feature>
<evidence type="ECO:0000313" key="9">
    <source>
        <dbReference type="Proteomes" id="UP000515472"/>
    </source>
</evidence>
<dbReference type="Proteomes" id="UP000515472">
    <property type="component" value="Chromosome"/>
</dbReference>
<dbReference type="Gene3D" id="3.30.450.290">
    <property type="match status" value="1"/>
</dbReference>
<gene>
    <name evidence="8" type="ORF">GEOBRER4_n1314</name>
</gene>